<sequence length="115" mass="12936">MKLIAIADDENDQTLSTTIEQGVQALRTSTTSMERPFEEFITELRRTLLQRQAPLHMVSLDTKPKVEKEVYPPMCHAVETPWDFTPGDVSTAYGAHFSRSGWRRGVITLDSALAV</sequence>
<name>A0AAP0HMW8_9MAGN</name>
<organism evidence="1 2">
    <name type="scientific">Stephania japonica</name>
    <dbReference type="NCBI Taxonomy" id="461633"/>
    <lineage>
        <taxon>Eukaryota</taxon>
        <taxon>Viridiplantae</taxon>
        <taxon>Streptophyta</taxon>
        <taxon>Embryophyta</taxon>
        <taxon>Tracheophyta</taxon>
        <taxon>Spermatophyta</taxon>
        <taxon>Magnoliopsida</taxon>
        <taxon>Ranunculales</taxon>
        <taxon>Menispermaceae</taxon>
        <taxon>Menispermoideae</taxon>
        <taxon>Cissampelideae</taxon>
        <taxon>Stephania</taxon>
    </lineage>
</organism>
<comment type="caution">
    <text evidence="1">The sequence shown here is derived from an EMBL/GenBank/DDBJ whole genome shotgun (WGS) entry which is preliminary data.</text>
</comment>
<dbReference type="EMBL" id="JBBNAE010000010">
    <property type="protein sequence ID" value="KAK9090462.1"/>
    <property type="molecule type" value="Genomic_DNA"/>
</dbReference>
<proteinExistence type="predicted"/>
<keyword evidence="2" id="KW-1185">Reference proteome</keyword>
<dbReference type="Proteomes" id="UP001417504">
    <property type="component" value="Unassembled WGS sequence"/>
</dbReference>
<dbReference type="AlphaFoldDB" id="A0AAP0HMW8"/>
<evidence type="ECO:0000313" key="1">
    <source>
        <dbReference type="EMBL" id="KAK9090462.1"/>
    </source>
</evidence>
<gene>
    <name evidence="1" type="ORF">Sjap_023639</name>
</gene>
<reference evidence="1 2" key="1">
    <citation type="submission" date="2024-01" db="EMBL/GenBank/DDBJ databases">
        <title>Genome assemblies of Stephania.</title>
        <authorList>
            <person name="Yang L."/>
        </authorList>
    </citation>
    <scope>NUCLEOTIDE SEQUENCE [LARGE SCALE GENOMIC DNA]</scope>
    <source>
        <strain evidence="1">QJT</strain>
        <tissue evidence="1">Leaf</tissue>
    </source>
</reference>
<protein>
    <submittedName>
        <fullName evidence="1">Uncharacterized protein</fullName>
    </submittedName>
</protein>
<evidence type="ECO:0000313" key="2">
    <source>
        <dbReference type="Proteomes" id="UP001417504"/>
    </source>
</evidence>
<accession>A0AAP0HMW8</accession>